<dbReference type="SUPFAM" id="SSF101386">
    <property type="entry name" value="all-alpha NTP pyrophosphatases"/>
    <property type="match status" value="1"/>
</dbReference>
<gene>
    <name evidence="1" type="ORF">B2M23_00110</name>
</gene>
<dbReference type="CDD" id="cd11539">
    <property type="entry name" value="NTP-PPase_u2"/>
    <property type="match status" value="1"/>
</dbReference>
<reference evidence="2" key="1">
    <citation type="journal article" date="2017" name="Sci. Rep.">
        <title>Determination of the Genome and Primary Transcriptome of Syngas Fermenting Eubacterium limosum ATCC 8486.</title>
        <authorList>
            <person name="Song Y."/>
            <person name="Shin J."/>
            <person name="Jeong Y."/>
            <person name="Jin S."/>
            <person name="Lee J.K."/>
            <person name="Kim D.R."/>
            <person name="Kim S.C."/>
            <person name="Cho S."/>
            <person name="Cho B.K."/>
        </authorList>
    </citation>
    <scope>NUCLEOTIDE SEQUENCE [LARGE SCALE GENOMIC DNA]</scope>
    <source>
        <strain evidence="2">ATCC 8486</strain>
    </source>
</reference>
<accession>A0AAC9QQX4</accession>
<dbReference type="Proteomes" id="UP000192391">
    <property type="component" value="Chromosome"/>
</dbReference>
<sequence>MTKEQKAVLKRALDHYGIDNQLTKAAEEMAELTKEICKLKIAGQNFNGADLIRAKQHILEEKADVYIMLMQLDLYFGESLAYIDAKIARLKERMDESKD</sequence>
<proteinExistence type="predicted"/>
<organism evidence="1 2">
    <name type="scientific">Eubacterium limosum</name>
    <dbReference type="NCBI Taxonomy" id="1736"/>
    <lineage>
        <taxon>Bacteria</taxon>
        <taxon>Bacillati</taxon>
        <taxon>Bacillota</taxon>
        <taxon>Clostridia</taxon>
        <taxon>Eubacteriales</taxon>
        <taxon>Eubacteriaceae</taxon>
        <taxon>Eubacterium</taxon>
    </lineage>
</organism>
<dbReference type="AlphaFoldDB" id="A0AAC9QQX4"/>
<dbReference type="EMBL" id="CP019962">
    <property type="protein sequence ID" value="ARD64050.1"/>
    <property type="molecule type" value="Genomic_DNA"/>
</dbReference>
<dbReference type="KEGG" id="elim:B2M23_00110"/>
<dbReference type="RefSeq" id="WP_038350794.1">
    <property type="nucleotide sequence ID" value="NZ_CP019962.1"/>
</dbReference>
<protein>
    <submittedName>
        <fullName evidence="1">Uncharacterized protein</fullName>
    </submittedName>
</protein>
<evidence type="ECO:0000313" key="2">
    <source>
        <dbReference type="Proteomes" id="UP000192391"/>
    </source>
</evidence>
<evidence type="ECO:0000313" key="1">
    <source>
        <dbReference type="EMBL" id="ARD64050.1"/>
    </source>
</evidence>
<name>A0AAC9QQX4_EUBLI</name>